<sequence>MNLKVREYKTKEVITFAKTSDKFGGLSNMAPGYSLFVNEVNIQSSELLYQAFRFSLFPSIQEEIFRTENPMDAKKISRKYNNYSRQDWDQVKFKIMKWSLEVKLIQNYKKFSELLLSTGNLPIVEYSVKDDIWGAKPTGENTLIGVNALGRLLMELREKILSGQIHSESVIYPLDISAFLLFNKPIGEVYNDSYFIEDLDEIYAY</sequence>
<dbReference type="NCBIfam" id="TIGR02464">
    <property type="entry name" value="ribofla_fusion"/>
    <property type="match status" value="1"/>
</dbReference>
<dbReference type="GeneID" id="82257799"/>
<dbReference type="Pfam" id="PF08719">
    <property type="entry name" value="NADAR"/>
    <property type="match status" value="1"/>
</dbReference>
<accession>A0A1H6W9I8</accession>
<dbReference type="Proteomes" id="UP000183077">
    <property type="component" value="Unassembled WGS sequence"/>
</dbReference>
<reference evidence="4 5" key="1">
    <citation type="submission" date="2016-10" db="EMBL/GenBank/DDBJ databases">
        <authorList>
            <person name="de Groot N.N."/>
        </authorList>
    </citation>
    <scope>NUCLEOTIDE SEQUENCE [LARGE SCALE GENOMIC DNA]</scope>
    <source>
        <strain evidence="4 5">DSM 23048</strain>
    </source>
</reference>
<organism evidence="4 5">
    <name type="scientific">Myroides marinus</name>
    <dbReference type="NCBI Taxonomy" id="703342"/>
    <lineage>
        <taxon>Bacteria</taxon>
        <taxon>Pseudomonadati</taxon>
        <taxon>Bacteroidota</taxon>
        <taxon>Flavobacteriia</taxon>
        <taxon>Flavobacteriales</taxon>
        <taxon>Flavobacteriaceae</taxon>
        <taxon>Myroides</taxon>
    </lineage>
</organism>
<dbReference type="EMBL" id="FNYS01000013">
    <property type="protein sequence ID" value="SEJ13563.1"/>
    <property type="molecule type" value="Genomic_DNA"/>
</dbReference>
<feature type="domain" description="NADAR" evidence="3">
    <location>
        <begin position="16"/>
        <end position="160"/>
    </location>
</feature>
<dbReference type="CDD" id="cd15457">
    <property type="entry name" value="NADAR"/>
    <property type="match status" value="1"/>
</dbReference>
<dbReference type="SUPFAM" id="SSF143990">
    <property type="entry name" value="YbiA-like"/>
    <property type="match status" value="1"/>
</dbReference>
<evidence type="ECO:0000256" key="1">
    <source>
        <dbReference type="ARBA" id="ARBA00000022"/>
    </source>
</evidence>
<proteinExistence type="predicted"/>
<gene>
    <name evidence="4" type="ORF">SAMN04488018_11357</name>
</gene>
<evidence type="ECO:0000256" key="2">
    <source>
        <dbReference type="ARBA" id="ARBA00000751"/>
    </source>
</evidence>
<dbReference type="RefSeq" id="WP_074746814.1">
    <property type="nucleotide sequence ID" value="NZ_FNYS01000013.1"/>
</dbReference>
<comment type="catalytic activity">
    <reaction evidence="1">
        <text>5-amino-6-(5-phospho-D-ribosylamino)uracil + H2O = 5,6-diaminouracil + D-ribose 5-phosphate</text>
        <dbReference type="Rhea" id="RHEA:55020"/>
        <dbReference type="ChEBI" id="CHEBI:15377"/>
        <dbReference type="ChEBI" id="CHEBI:46252"/>
        <dbReference type="ChEBI" id="CHEBI:58453"/>
        <dbReference type="ChEBI" id="CHEBI:78346"/>
    </reaction>
</comment>
<evidence type="ECO:0000313" key="5">
    <source>
        <dbReference type="Proteomes" id="UP000183077"/>
    </source>
</evidence>
<evidence type="ECO:0000313" key="4">
    <source>
        <dbReference type="EMBL" id="SEJ13563.1"/>
    </source>
</evidence>
<comment type="catalytic activity">
    <reaction evidence="2">
        <text>2,5-diamino-6-hydroxy-4-(5-phosphoribosylamino)-pyrimidine + H2O = 2,5,6-triamino-4-hydroxypyrimidine + D-ribose 5-phosphate</text>
        <dbReference type="Rhea" id="RHEA:23436"/>
        <dbReference type="ChEBI" id="CHEBI:15377"/>
        <dbReference type="ChEBI" id="CHEBI:58614"/>
        <dbReference type="ChEBI" id="CHEBI:78346"/>
        <dbReference type="ChEBI" id="CHEBI:137796"/>
    </reaction>
</comment>
<evidence type="ECO:0000259" key="3">
    <source>
        <dbReference type="Pfam" id="PF08719"/>
    </source>
</evidence>
<dbReference type="AlphaFoldDB" id="A0A1H6W9I8"/>
<dbReference type="InterPro" id="IPR037238">
    <property type="entry name" value="YbiA-like_sf"/>
</dbReference>
<dbReference type="Gene3D" id="1.10.357.40">
    <property type="entry name" value="YbiA-like"/>
    <property type="match status" value="1"/>
</dbReference>
<name>A0A1H6W9I8_9FLAO</name>
<protein>
    <recommendedName>
        <fullName evidence="3">NADAR domain-containing protein</fullName>
    </recommendedName>
</protein>
<dbReference type="InterPro" id="IPR012816">
    <property type="entry name" value="NADAR"/>
</dbReference>